<sequence length="75" mass="7986">MGSGTGVGMESGNGDDIVITGSYPTPNSSAALRSVPHHNLHHHQGPLISTDKHNVREGASIFRDQSAILITWPEK</sequence>
<name>A0AAD4V959_PRUDU</name>
<evidence type="ECO:0000313" key="3">
    <source>
        <dbReference type="Proteomes" id="UP001054821"/>
    </source>
</evidence>
<reference evidence="2 3" key="1">
    <citation type="journal article" date="2022" name="G3 (Bethesda)">
        <title>Whole-genome sequence and methylome profiling of the almond [Prunus dulcis (Mill.) D.A. Webb] cultivar 'Nonpareil'.</title>
        <authorList>
            <person name="D'Amico-Willman K.M."/>
            <person name="Ouma W.Z."/>
            <person name="Meulia T."/>
            <person name="Sideli G.M."/>
            <person name="Gradziel T.M."/>
            <person name="Fresnedo-Ramirez J."/>
        </authorList>
    </citation>
    <scope>NUCLEOTIDE SEQUENCE [LARGE SCALE GENOMIC DNA]</scope>
    <source>
        <strain evidence="2">Clone GOH B32 T37-40</strain>
    </source>
</reference>
<dbReference type="AlphaFoldDB" id="A0AAD4V959"/>
<protein>
    <submittedName>
        <fullName evidence="2">Uncharacterized protein</fullName>
    </submittedName>
</protein>
<feature type="compositionally biased region" description="Gly residues" evidence="1">
    <location>
        <begin position="1"/>
        <end position="11"/>
    </location>
</feature>
<evidence type="ECO:0000313" key="2">
    <source>
        <dbReference type="EMBL" id="KAI5320790.1"/>
    </source>
</evidence>
<feature type="region of interest" description="Disordered" evidence="1">
    <location>
        <begin position="1"/>
        <end position="25"/>
    </location>
</feature>
<dbReference type="EMBL" id="JAJFAZ020000007">
    <property type="protein sequence ID" value="KAI5320790.1"/>
    <property type="molecule type" value="Genomic_DNA"/>
</dbReference>
<proteinExistence type="predicted"/>
<comment type="caution">
    <text evidence="2">The sequence shown here is derived from an EMBL/GenBank/DDBJ whole genome shotgun (WGS) entry which is preliminary data.</text>
</comment>
<gene>
    <name evidence="2" type="ORF">L3X38_040498</name>
</gene>
<keyword evidence="3" id="KW-1185">Reference proteome</keyword>
<organism evidence="2 3">
    <name type="scientific">Prunus dulcis</name>
    <name type="common">Almond</name>
    <name type="synonym">Amygdalus dulcis</name>
    <dbReference type="NCBI Taxonomy" id="3755"/>
    <lineage>
        <taxon>Eukaryota</taxon>
        <taxon>Viridiplantae</taxon>
        <taxon>Streptophyta</taxon>
        <taxon>Embryophyta</taxon>
        <taxon>Tracheophyta</taxon>
        <taxon>Spermatophyta</taxon>
        <taxon>Magnoliopsida</taxon>
        <taxon>eudicotyledons</taxon>
        <taxon>Gunneridae</taxon>
        <taxon>Pentapetalae</taxon>
        <taxon>rosids</taxon>
        <taxon>fabids</taxon>
        <taxon>Rosales</taxon>
        <taxon>Rosaceae</taxon>
        <taxon>Amygdaloideae</taxon>
        <taxon>Amygdaleae</taxon>
        <taxon>Prunus</taxon>
    </lineage>
</organism>
<dbReference type="Proteomes" id="UP001054821">
    <property type="component" value="Chromosome 7"/>
</dbReference>
<evidence type="ECO:0000256" key="1">
    <source>
        <dbReference type="SAM" id="MobiDB-lite"/>
    </source>
</evidence>
<accession>A0AAD4V959</accession>